<dbReference type="STRING" id="1367852.SAMN05216516_10428"/>
<proteinExistence type="inferred from homology"/>
<comment type="function">
    <text evidence="6">Part of the ABC transporter complex HmuTUV involved in hemin import. Responsible for energy coupling to the transport system.</text>
</comment>
<dbReference type="CDD" id="cd03214">
    <property type="entry name" value="ABC_Iron-Siderophores_B12_Hemin"/>
    <property type="match status" value="1"/>
</dbReference>
<dbReference type="InterPro" id="IPR017871">
    <property type="entry name" value="ABC_transporter-like_CS"/>
</dbReference>
<dbReference type="RefSeq" id="WP_092876837.1">
    <property type="nucleotide sequence ID" value="NZ_FOVC01000004.1"/>
</dbReference>
<dbReference type="InterPro" id="IPR027417">
    <property type="entry name" value="P-loop_NTPase"/>
</dbReference>
<dbReference type="SMART" id="SM00382">
    <property type="entry name" value="AAA"/>
    <property type="match status" value="1"/>
</dbReference>
<evidence type="ECO:0000313" key="9">
    <source>
        <dbReference type="Proteomes" id="UP000242222"/>
    </source>
</evidence>
<dbReference type="SUPFAM" id="SSF52540">
    <property type="entry name" value="P-loop containing nucleoside triphosphate hydrolases"/>
    <property type="match status" value="1"/>
</dbReference>
<evidence type="ECO:0000256" key="5">
    <source>
        <dbReference type="ARBA" id="ARBA00022967"/>
    </source>
</evidence>
<keyword evidence="5" id="KW-1278">Translocase</keyword>
<protein>
    <submittedName>
        <fullName evidence="8">Iron complex transport system ATP-binding protein</fullName>
    </submittedName>
</protein>
<dbReference type="PANTHER" id="PTHR42794:SF1">
    <property type="entry name" value="HEMIN IMPORT ATP-BINDING PROTEIN HMUV"/>
    <property type="match status" value="1"/>
</dbReference>
<keyword evidence="2" id="KW-0813">Transport</keyword>
<evidence type="ECO:0000313" key="8">
    <source>
        <dbReference type="EMBL" id="SFN23170.1"/>
    </source>
</evidence>
<dbReference type="Proteomes" id="UP000242222">
    <property type="component" value="Unassembled WGS sequence"/>
</dbReference>
<dbReference type="InterPro" id="IPR003593">
    <property type="entry name" value="AAA+_ATPase"/>
</dbReference>
<dbReference type="PROSITE" id="PS00211">
    <property type="entry name" value="ABC_TRANSPORTER_1"/>
    <property type="match status" value="1"/>
</dbReference>
<dbReference type="GO" id="GO:0016887">
    <property type="term" value="F:ATP hydrolysis activity"/>
    <property type="evidence" value="ECO:0007669"/>
    <property type="project" value="InterPro"/>
</dbReference>
<dbReference type="PANTHER" id="PTHR42794">
    <property type="entry name" value="HEMIN IMPORT ATP-BINDING PROTEIN HMUV"/>
    <property type="match status" value="1"/>
</dbReference>
<sequence length="264" mass="29432">MADPCSANTLTAQAVSYRVGSRLLVDKVSLTLVPGEMVALIGPNGAGKSTLMRLLSGYLTLDSGRCLLQSRPLNEWPRQALARQRAVMRQQHQITFPLSVREMVKMGRAPWSERNPQEVVKEVLSLTDSASLADRDFRQLSGGEQQRVQLARALAQLWHGEGPRGWLFLDEPTSALDLYHQQQALRLLHRLTRRGELSVCCVLHDLNLAALWADKIVLMHGGKLVACGSPGGVLTESTLTRWYRADLQIYSHPIEEVPQVALRR</sequence>
<dbReference type="OrthoDB" id="5292475at2"/>
<reference evidence="9" key="1">
    <citation type="submission" date="2016-10" db="EMBL/GenBank/DDBJ databases">
        <authorList>
            <person name="Varghese N."/>
            <person name="Submissions S."/>
        </authorList>
    </citation>
    <scope>NUCLEOTIDE SEQUENCE [LARGE SCALE GENOMIC DNA]</scope>
    <source>
        <strain evidence="9">N6PO6</strain>
    </source>
</reference>
<gene>
    <name evidence="8" type="ORF">SAMN05216516_10428</name>
</gene>
<dbReference type="EMBL" id="FOVC01000004">
    <property type="protein sequence ID" value="SFN23170.1"/>
    <property type="molecule type" value="Genomic_DNA"/>
</dbReference>
<dbReference type="AlphaFoldDB" id="A0A1I4XD01"/>
<evidence type="ECO:0000256" key="3">
    <source>
        <dbReference type="ARBA" id="ARBA00022741"/>
    </source>
</evidence>
<evidence type="ECO:0000256" key="1">
    <source>
        <dbReference type="ARBA" id="ARBA00006526"/>
    </source>
</evidence>
<dbReference type="NCBIfam" id="NF010068">
    <property type="entry name" value="PRK13548.1"/>
    <property type="match status" value="1"/>
</dbReference>
<organism evidence="8 9">
    <name type="scientific">Izhakiella capsodis</name>
    <dbReference type="NCBI Taxonomy" id="1367852"/>
    <lineage>
        <taxon>Bacteria</taxon>
        <taxon>Pseudomonadati</taxon>
        <taxon>Pseudomonadota</taxon>
        <taxon>Gammaproteobacteria</taxon>
        <taxon>Enterobacterales</taxon>
        <taxon>Erwiniaceae</taxon>
        <taxon>Izhakiella</taxon>
    </lineage>
</organism>
<dbReference type="Pfam" id="PF00005">
    <property type="entry name" value="ABC_tran"/>
    <property type="match status" value="1"/>
</dbReference>
<evidence type="ECO:0000259" key="7">
    <source>
        <dbReference type="PROSITE" id="PS50893"/>
    </source>
</evidence>
<keyword evidence="4 8" id="KW-0067">ATP-binding</keyword>
<comment type="similarity">
    <text evidence="1">Belongs to the ABC transporter superfamily. Drug exporter-2 (TC 3.A.1.117) family.</text>
</comment>
<evidence type="ECO:0000256" key="6">
    <source>
        <dbReference type="ARBA" id="ARBA00037066"/>
    </source>
</evidence>
<dbReference type="Gene3D" id="3.40.50.300">
    <property type="entry name" value="P-loop containing nucleotide triphosphate hydrolases"/>
    <property type="match status" value="1"/>
</dbReference>
<dbReference type="GO" id="GO:0005524">
    <property type="term" value="F:ATP binding"/>
    <property type="evidence" value="ECO:0007669"/>
    <property type="project" value="UniProtKB-KW"/>
</dbReference>
<accession>A0A1I4XD01</accession>
<dbReference type="PROSITE" id="PS50893">
    <property type="entry name" value="ABC_TRANSPORTER_2"/>
    <property type="match status" value="1"/>
</dbReference>
<keyword evidence="3" id="KW-0547">Nucleotide-binding</keyword>
<dbReference type="InterPro" id="IPR003439">
    <property type="entry name" value="ABC_transporter-like_ATP-bd"/>
</dbReference>
<keyword evidence="9" id="KW-1185">Reference proteome</keyword>
<evidence type="ECO:0000256" key="2">
    <source>
        <dbReference type="ARBA" id="ARBA00022448"/>
    </source>
</evidence>
<evidence type="ECO:0000256" key="4">
    <source>
        <dbReference type="ARBA" id="ARBA00022840"/>
    </source>
</evidence>
<feature type="domain" description="ABC transporter" evidence="7">
    <location>
        <begin position="10"/>
        <end position="246"/>
    </location>
</feature>
<name>A0A1I4XD01_9GAMM</name>